<name>A0A0K6ISQ6_9PROT</name>
<dbReference type="InterPro" id="IPR036097">
    <property type="entry name" value="HisK_dim/P_sf"/>
</dbReference>
<dbReference type="InterPro" id="IPR004358">
    <property type="entry name" value="Sig_transdc_His_kin-like_C"/>
</dbReference>
<dbReference type="InterPro" id="IPR036890">
    <property type="entry name" value="HATPase_C_sf"/>
</dbReference>
<organism evidence="16 17">
    <name type="scientific">Tepidiphilus thermophilus</name>
    <dbReference type="NCBI Taxonomy" id="876478"/>
    <lineage>
        <taxon>Bacteria</taxon>
        <taxon>Pseudomonadati</taxon>
        <taxon>Pseudomonadota</taxon>
        <taxon>Hydrogenophilia</taxon>
        <taxon>Hydrogenophilales</taxon>
        <taxon>Hydrogenophilaceae</taxon>
        <taxon>Tepidiphilus</taxon>
    </lineage>
</organism>
<keyword evidence="9" id="KW-0067">ATP-binding</keyword>
<dbReference type="PROSITE" id="PS50885">
    <property type="entry name" value="HAMP"/>
    <property type="match status" value="1"/>
</dbReference>
<dbReference type="GO" id="GO:0005886">
    <property type="term" value="C:plasma membrane"/>
    <property type="evidence" value="ECO:0007669"/>
    <property type="project" value="TreeGrafter"/>
</dbReference>
<keyword evidence="5" id="KW-0808">Transferase</keyword>
<keyword evidence="17" id="KW-1185">Reference proteome</keyword>
<reference evidence="17" key="1">
    <citation type="submission" date="2015-08" db="EMBL/GenBank/DDBJ databases">
        <authorList>
            <person name="Babu N.S."/>
            <person name="Beckwith C.J."/>
            <person name="Beseler K.G."/>
            <person name="Brison A."/>
            <person name="Carone J.V."/>
            <person name="Caskin T.P."/>
            <person name="Diamond M."/>
            <person name="Durham M.E."/>
            <person name="Foxe J.M."/>
            <person name="Go M."/>
            <person name="Henderson B.A."/>
            <person name="Jones I.B."/>
            <person name="McGettigan J.A."/>
            <person name="Micheletti S.J."/>
            <person name="Nasrallah M.E."/>
            <person name="Ortiz D."/>
            <person name="Piller C.R."/>
            <person name="Privatt S.R."/>
            <person name="Schneider S.L."/>
            <person name="Sharp S."/>
            <person name="Smith T.C."/>
            <person name="Stanton J.D."/>
            <person name="Ullery H.E."/>
            <person name="Wilson R.J."/>
            <person name="Serrano M.G."/>
            <person name="Buck G."/>
            <person name="Lee V."/>
            <person name="Wang Y."/>
            <person name="Carvalho R."/>
            <person name="Voegtly L."/>
            <person name="Shi R."/>
            <person name="Duckworth R."/>
            <person name="Johnson A."/>
            <person name="Loviza R."/>
            <person name="Walstead R."/>
            <person name="Shah Z."/>
            <person name="Kiflezghi M."/>
            <person name="Wade K."/>
            <person name="Ball S.L."/>
            <person name="Bradley K.W."/>
            <person name="Asai D.J."/>
            <person name="Bowman C.A."/>
            <person name="Russell D.A."/>
            <person name="Pope W.H."/>
            <person name="Jacobs-Sera D."/>
            <person name="Hendrix R.W."/>
            <person name="Hatfull G.F."/>
        </authorList>
    </citation>
    <scope>NUCLEOTIDE SEQUENCE [LARGE SCALE GENOMIC DNA]</scope>
    <source>
        <strain evidence="17">JCM 19170</strain>
    </source>
</reference>
<dbReference type="PROSITE" id="PS50109">
    <property type="entry name" value="HIS_KIN"/>
    <property type="match status" value="1"/>
</dbReference>
<dbReference type="InterPro" id="IPR003594">
    <property type="entry name" value="HATPase_dom"/>
</dbReference>
<keyword evidence="12" id="KW-0472">Membrane</keyword>
<dbReference type="SUPFAM" id="SSF47384">
    <property type="entry name" value="Homodimeric domain of signal transducing histidine kinase"/>
    <property type="match status" value="1"/>
</dbReference>
<proteinExistence type="predicted"/>
<dbReference type="PRINTS" id="PR00344">
    <property type="entry name" value="BCTRLSENSOR"/>
</dbReference>
<dbReference type="EC" id="2.7.13.3" evidence="3"/>
<evidence type="ECO:0000259" key="15">
    <source>
        <dbReference type="PROSITE" id="PS50885"/>
    </source>
</evidence>
<comment type="subcellular location">
    <subcellularLocation>
        <location evidence="2">Membrane</location>
        <topology evidence="2">Multi-pass membrane protein</topology>
    </subcellularLocation>
</comment>
<dbReference type="GO" id="GO:0005524">
    <property type="term" value="F:ATP binding"/>
    <property type="evidence" value="ECO:0007669"/>
    <property type="project" value="UniProtKB-KW"/>
</dbReference>
<feature type="domain" description="Histidine kinase" evidence="14">
    <location>
        <begin position="238"/>
        <end position="447"/>
    </location>
</feature>
<dbReference type="AlphaFoldDB" id="A0A0K6ISQ6"/>
<evidence type="ECO:0000313" key="16">
    <source>
        <dbReference type="EMBL" id="CUB06372.1"/>
    </source>
</evidence>
<evidence type="ECO:0000256" key="7">
    <source>
        <dbReference type="ARBA" id="ARBA00022741"/>
    </source>
</evidence>
<dbReference type="RefSeq" id="WP_055423085.1">
    <property type="nucleotide sequence ID" value="NZ_CYHH01000003.1"/>
</dbReference>
<evidence type="ECO:0000256" key="13">
    <source>
        <dbReference type="SAM" id="MobiDB-lite"/>
    </source>
</evidence>
<dbReference type="Pfam" id="PF02518">
    <property type="entry name" value="HATPase_c"/>
    <property type="match status" value="1"/>
</dbReference>
<evidence type="ECO:0000256" key="9">
    <source>
        <dbReference type="ARBA" id="ARBA00022840"/>
    </source>
</evidence>
<dbReference type="EMBL" id="CYHH01000003">
    <property type="protein sequence ID" value="CUB06372.1"/>
    <property type="molecule type" value="Genomic_DNA"/>
</dbReference>
<evidence type="ECO:0000313" key="17">
    <source>
        <dbReference type="Proteomes" id="UP000182108"/>
    </source>
</evidence>
<evidence type="ECO:0000259" key="14">
    <source>
        <dbReference type="PROSITE" id="PS50109"/>
    </source>
</evidence>
<dbReference type="Pfam" id="PF00512">
    <property type="entry name" value="HisKA"/>
    <property type="match status" value="1"/>
</dbReference>
<evidence type="ECO:0000256" key="5">
    <source>
        <dbReference type="ARBA" id="ARBA00022679"/>
    </source>
</evidence>
<dbReference type="SUPFAM" id="SSF55874">
    <property type="entry name" value="ATPase domain of HSP90 chaperone/DNA topoisomerase II/histidine kinase"/>
    <property type="match status" value="1"/>
</dbReference>
<dbReference type="Gene3D" id="1.10.287.130">
    <property type="match status" value="1"/>
</dbReference>
<dbReference type="GO" id="GO:0000155">
    <property type="term" value="F:phosphorelay sensor kinase activity"/>
    <property type="evidence" value="ECO:0007669"/>
    <property type="project" value="InterPro"/>
</dbReference>
<evidence type="ECO:0000256" key="1">
    <source>
        <dbReference type="ARBA" id="ARBA00000085"/>
    </source>
</evidence>
<keyword evidence="8 16" id="KW-0418">Kinase</keyword>
<evidence type="ECO:0000256" key="2">
    <source>
        <dbReference type="ARBA" id="ARBA00004141"/>
    </source>
</evidence>
<evidence type="ECO:0000256" key="10">
    <source>
        <dbReference type="ARBA" id="ARBA00022989"/>
    </source>
</evidence>
<evidence type="ECO:0000256" key="8">
    <source>
        <dbReference type="ARBA" id="ARBA00022777"/>
    </source>
</evidence>
<dbReference type="Gene3D" id="3.30.565.10">
    <property type="entry name" value="Histidine kinase-like ATPase, C-terminal domain"/>
    <property type="match status" value="1"/>
</dbReference>
<comment type="catalytic activity">
    <reaction evidence="1">
        <text>ATP + protein L-histidine = ADP + protein N-phospho-L-histidine.</text>
        <dbReference type="EC" id="2.7.13.3"/>
    </reaction>
</comment>
<dbReference type="InterPro" id="IPR003660">
    <property type="entry name" value="HAMP_dom"/>
</dbReference>
<feature type="region of interest" description="Disordered" evidence="13">
    <location>
        <begin position="61"/>
        <end position="83"/>
    </location>
</feature>
<dbReference type="SMART" id="SM00387">
    <property type="entry name" value="HATPase_c"/>
    <property type="match status" value="1"/>
</dbReference>
<gene>
    <name evidence="16" type="ORF">Ga0061068_103118</name>
</gene>
<keyword evidence="10" id="KW-1133">Transmembrane helix</keyword>
<keyword evidence="6" id="KW-0812">Transmembrane</keyword>
<dbReference type="PANTHER" id="PTHR45436">
    <property type="entry name" value="SENSOR HISTIDINE KINASE YKOH"/>
    <property type="match status" value="1"/>
</dbReference>
<dbReference type="InterPro" id="IPR050428">
    <property type="entry name" value="TCS_sensor_his_kinase"/>
</dbReference>
<dbReference type="OrthoDB" id="5297838at2"/>
<dbReference type="SMART" id="SM00388">
    <property type="entry name" value="HisKA"/>
    <property type="match status" value="1"/>
</dbReference>
<evidence type="ECO:0000256" key="3">
    <source>
        <dbReference type="ARBA" id="ARBA00012438"/>
    </source>
</evidence>
<keyword evidence="7" id="KW-0547">Nucleotide-binding</keyword>
<evidence type="ECO:0000256" key="4">
    <source>
        <dbReference type="ARBA" id="ARBA00022553"/>
    </source>
</evidence>
<sequence length="452" mass="49103">MIPWRRLGRSLRLRLTLWLLAGVALFWLVSLAYVVAESGKEAEELLDARLVASVEALSAAPLGRGDAPPSSGPPGKRQRKAGKHAGVLVLDPEGGEIVRFGALPSNADLSRLADGFHRIPGKPGWRIYAATRSDGARVFAAHPLEAHDELTEDLVEHSVETLTLGALALALFSWWAIGRGLRPLAVLSHALRQRRPDALEPVALPDAPQELEPVVGAVNDLLARLSQAFERERRFTADVAHELRTPIAAIAAHLDAALVEGNETRRREALRAAREGTTRAAQLIEQLLTLARLGHDARRPRRTIDAAEVVRQEVALLWPQAQARGHALEVDLPETLPLLLPPEPLALIVRNLVDNALRHTPPGSTVRVSLRREGNLVRLEIEDDGPGIPPERRETLFAPFARDSTAPGTGLGLTLVREAAELLGARIEPGESRLGGARFTLVLPVLHEAPTR</sequence>
<evidence type="ECO:0000256" key="11">
    <source>
        <dbReference type="ARBA" id="ARBA00023012"/>
    </source>
</evidence>
<dbReference type="InterPro" id="IPR005467">
    <property type="entry name" value="His_kinase_dom"/>
</dbReference>
<dbReference type="CDD" id="cd00075">
    <property type="entry name" value="HATPase"/>
    <property type="match status" value="1"/>
</dbReference>
<protein>
    <recommendedName>
        <fullName evidence="3">histidine kinase</fullName>
        <ecNumber evidence="3">2.7.13.3</ecNumber>
    </recommendedName>
</protein>
<keyword evidence="11" id="KW-0902">Two-component regulatory system</keyword>
<keyword evidence="4" id="KW-0597">Phosphoprotein</keyword>
<dbReference type="CDD" id="cd00082">
    <property type="entry name" value="HisKA"/>
    <property type="match status" value="1"/>
</dbReference>
<accession>A0A0K6ISQ6</accession>
<dbReference type="InterPro" id="IPR003661">
    <property type="entry name" value="HisK_dim/P_dom"/>
</dbReference>
<feature type="domain" description="HAMP" evidence="15">
    <location>
        <begin position="178"/>
        <end position="230"/>
    </location>
</feature>
<evidence type="ECO:0000256" key="12">
    <source>
        <dbReference type="ARBA" id="ARBA00023136"/>
    </source>
</evidence>
<dbReference type="PANTHER" id="PTHR45436:SF14">
    <property type="entry name" value="SENSOR PROTEIN QSEC"/>
    <property type="match status" value="1"/>
</dbReference>
<evidence type="ECO:0000256" key="6">
    <source>
        <dbReference type="ARBA" id="ARBA00022692"/>
    </source>
</evidence>
<dbReference type="Proteomes" id="UP000182108">
    <property type="component" value="Unassembled WGS sequence"/>
</dbReference>